<comment type="similarity">
    <text evidence="6">Belongs to the mitochondrion-specific ribosomal protein mL45 family.</text>
</comment>
<reference evidence="10" key="1">
    <citation type="submission" date="2023-02" db="EMBL/GenBank/DDBJ databases">
        <title>Genome of toxic invasive species Heracleum sosnowskyi carries increased number of genes despite the absence of recent whole-genome duplications.</title>
        <authorList>
            <person name="Schelkunov M."/>
            <person name="Shtratnikova V."/>
            <person name="Makarenko M."/>
            <person name="Klepikova A."/>
            <person name="Omelchenko D."/>
            <person name="Novikova G."/>
            <person name="Obukhova E."/>
            <person name="Bogdanov V."/>
            <person name="Penin A."/>
            <person name="Logacheva M."/>
        </authorList>
    </citation>
    <scope>NUCLEOTIDE SEQUENCE</scope>
    <source>
        <strain evidence="10">Hsosn_3</strain>
        <tissue evidence="10">Leaf</tissue>
    </source>
</reference>
<evidence type="ECO:0000256" key="3">
    <source>
        <dbReference type="ARBA" id="ARBA00022980"/>
    </source>
</evidence>
<dbReference type="GO" id="GO:0005840">
    <property type="term" value="C:ribosome"/>
    <property type="evidence" value="ECO:0007669"/>
    <property type="project" value="UniProtKB-KW"/>
</dbReference>
<proteinExistence type="inferred from homology"/>
<evidence type="ECO:0000256" key="4">
    <source>
        <dbReference type="ARBA" id="ARBA00023128"/>
    </source>
</evidence>
<dbReference type="AlphaFoldDB" id="A0AAD8HWR7"/>
<evidence type="ECO:0000256" key="5">
    <source>
        <dbReference type="ARBA" id="ARBA00023274"/>
    </source>
</evidence>
<evidence type="ECO:0000313" key="11">
    <source>
        <dbReference type="Proteomes" id="UP001237642"/>
    </source>
</evidence>
<dbReference type="SUPFAM" id="SSF54427">
    <property type="entry name" value="NTF2-like"/>
    <property type="match status" value="1"/>
</dbReference>
<accession>A0AAD8HWR7</accession>
<dbReference type="InterPro" id="IPR007379">
    <property type="entry name" value="Tim44-like_dom"/>
</dbReference>
<keyword evidence="4" id="KW-0496">Mitochondrion</keyword>
<protein>
    <recommendedName>
        <fullName evidence="7">Large ribosomal subunit protein mL45</fullName>
    </recommendedName>
    <alternativeName>
        <fullName evidence="8">39S ribosomal protein L45, mitochondrial</fullName>
    </alternativeName>
</protein>
<organism evidence="10 11">
    <name type="scientific">Heracleum sosnowskyi</name>
    <dbReference type="NCBI Taxonomy" id="360622"/>
    <lineage>
        <taxon>Eukaryota</taxon>
        <taxon>Viridiplantae</taxon>
        <taxon>Streptophyta</taxon>
        <taxon>Embryophyta</taxon>
        <taxon>Tracheophyta</taxon>
        <taxon>Spermatophyta</taxon>
        <taxon>Magnoliopsida</taxon>
        <taxon>eudicotyledons</taxon>
        <taxon>Gunneridae</taxon>
        <taxon>Pentapetalae</taxon>
        <taxon>asterids</taxon>
        <taxon>campanulids</taxon>
        <taxon>Apiales</taxon>
        <taxon>Apiaceae</taxon>
        <taxon>Apioideae</taxon>
        <taxon>apioid superclade</taxon>
        <taxon>Tordylieae</taxon>
        <taxon>Tordyliinae</taxon>
        <taxon>Heracleum</taxon>
    </lineage>
</organism>
<comment type="caution">
    <text evidence="10">The sequence shown here is derived from an EMBL/GenBank/DDBJ whole genome shotgun (WGS) entry which is preliminary data.</text>
</comment>
<dbReference type="GO" id="GO:1990904">
    <property type="term" value="C:ribonucleoprotein complex"/>
    <property type="evidence" value="ECO:0007669"/>
    <property type="project" value="UniProtKB-KW"/>
</dbReference>
<evidence type="ECO:0000256" key="7">
    <source>
        <dbReference type="ARBA" id="ARBA00039448"/>
    </source>
</evidence>
<dbReference type="InterPro" id="IPR051975">
    <property type="entry name" value="mtLSU_mL45"/>
</dbReference>
<evidence type="ECO:0000256" key="2">
    <source>
        <dbReference type="ARBA" id="ARBA00022946"/>
    </source>
</evidence>
<sequence length="297" mass="34389">MLSRVGRIRNVVGRMRNVCVGGGGYEITNTLLGGSRNYHYVAGIDSSMLKSSCARLWTSGDSNVFRSTVVVQQPIFWNQQRMVTTQTKVPAQARHKGTQLSMQSPGFVIEPFTRREPIAFWRRCFTRSGWRRTKEDLIVELKSAYAISKLRKKGYSKQKFYTEAFNLYKQINSQIATRDKASLRKAVTENMYSTLKNEIKQRQSVWSSVYLELIEPAVKIRTLRARMIALDKDDLSKFFIQLTLEFLTKQKFEAYDSSGAIVAGNKDKEVLVRDIWVFEKSFFHQNSYWRLCGRIKV</sequence>
<dbReference type="GO" id="GO:0005739">
    <property type="term" value="C:mitochondrion"/>
    <property type="evidence" value="ECO:0007669"/>
    <property type="project" value="UniProtKB-SubCell"/>
</dbReference>
<evidence type="ECO:0000259" key="9">
    <source>
        <dbReference type="SMART" id="SM00978"/>
    </source>
</evidence>
<keyword evidence="5" id="KW-0687">Ribonucleoprotein</keyword>
<dbReference type="EMBL" id="JAUIZM010000007">
    <property type="protein sequence ID" value="KAK1373887.1"/>
    <property type="molecule type" value="Genomic_DNA"/>
</dbReference>
<dbReference type="InterPro" id="IPR032710">
    <property type="entry name" value="NTF2-like_dom_sf"/>
</dbReference>
<dbReference type="Proteomes" id="UP001237642">
    <property type="component" value="Unassembled WGS sequence"/>
</dbReference>
<keyword evidence="2" id="KW-0809">Transit peptide</keyword>
<keyword evidence="3 10" id="KW-0689">Ribosomal protein</keyword>
<dbReference type="PANTHER" id="PTHR28554:SF1">
    <property type="entry name" value="LARGE RIBOSOMAL SUBUNIT PROTEIN ML45"/>
    <property type="match status" value="1"/>
</dbReference>
<reference evidence="10" key="2">
    <citation type="submission" date="2023-05" db="EMBL/GenBank/DDBJ databases">
        <authorList>
            <person name="Schelkunov M.I."/>
        </authorList>
    </citation>
    <scope>NUCLEOTIDE SEQUENCE</scope>
    <source>
        <strain evidence="10">Hsosn_3</strain>
        <tissue evidence="10">Leaf</tissue>
    </source>
</reference>
<dbReference type="Pfam" id="PF04280">
    <property type="entry name" value="Tim44"/>
    <property type="match status" value="1"/>
</dbReference>
<name>A0AAD8HWR7_9APIA</name>
<evidence type="ECO:0000256" key="8">
    <source>
        <dbReference type="ARBA" id="ARBA00043031"/>
    </source>
</evidence>
<comment type="subcellular location">
    <subcellularLocation>
        <location evidence="1">Mitochondrion</location>
    </subcellularLocation>
</comment>
<keyword evidence="11" id="KW-1185">Reference proteome</keyword>
<feature type="domain" description="Tim44-like" evidence="9">
    <location>
        <begin position="141"/>
        <end position="296"/>
    </location>
</feature>
<evidence type="ECO:0000256" key="1">
    <source>
        <dbReference type="ARBA" id="ARBA00004173"/>
    </source>
</evidence>
<dbReference type="Gene3D" id="3.10.450.240">
    <property type="match status" value="1"/>
</dbReference>
<dbReference type="PANTHER" id="PTHR28554">
    <property type="entry name" value="39S RIBOSOMAL PROTEIN L45, MITOCHONDRIAL"/>
    <property type="match status" value="1"/>
</dbReference>
<gene>
    <name evidence="10" type="ORF">POM88_030080</name>
</gene>
<evidence type="ECO:0000256" key="6">
    <source>
        <dbReference type="ARBA" id="ARBA00038073"/>
    </source>
</evidence>
<evidence type="ECO:0000313" key="10">
    <source>
        <dbReference type="EMBL" id="KAK1373887.1"/>
    </source>
</evidence>
<dbReference type="SMART" id="SM00978">
    <property type="entry name" value="Tim44"/>
    <property type="match status" value="1"/>
</dbReference>